<dbReference type="PANTHER" id="PTHR35303">
    <property type="entry name" value="OS02G0197800 PROTEIN"/>
    <property type="match status" value="1"/>
</dbReference>
<keyword evidence="6" id="KW-0408">Iron</keyword>
<gene>
    <name evidence="8" type="ORF">Mal48_23310</name>
</gene>
<evidence type="ECO:0000256" key="2">
    <source>
        <dbReference type="ARBA" id="ARBA00008654"/>
    </source>
</evidence>
<organism evidence="8 9">
    <name type="scientific">Thalassoglobus polymorphus</name>
    <dbReference type="NCBI Taxonomy" id="2527994"/>
    <lineage>
        <taxon>Bacteria</taxon>
        <taxon>Pseudomonadati</taxon>
        <taxon>Planctomycetota</taxon>
        <taxon>Planctomycetia</taxon>
        <taxon>Planctomycetales</taxon>
        <taxon>Planctomycetaceae</taxon>
        <taxon>Thalassoglobus</taxon>
    </lineage>
</organism>
<dbReference type="AlphaFoldDB" id="A0A517QN75"/>
<dbReference type="PANTHER" id="PTHR35303:SF5">
    <property type="entry name" value="OS02G0197800 PROTEIN"/>
    <property type="match status" value="1"/>
</dbReference>
<evidence type="ECO:0000256" key="5">
    <source>
        <dbReference type="ARBA" id="ARBA00023002"/>
    </source>
</evidence>
<protein>
    <submittedName>
        <fullName evidence="8">Gamma-butyrobetaine dioxygenase</fullName>
        <ecNumber evidence="8">1.14.11.1</ecNumber>
    </submittedName>
</protein>
<dbReference type="FunFam" id="3.30.2020.30:FF:000002">
    <property type="entry name" value="Putative gamma-butyrobetaine dioxygenase"/>
    <property type="match status" value="1"/>
</dbReference>
<evidence type="ECO:0000313" key="9">
    <source>
        <dbReference type="Proteomes" id="UP000315724"/>
    </source>
</evidence>
<dbReference type="InterPro" id="IPR038492">
    <property type="entry name" value="GBBH-like_N_sf"/>
</dbReference>
<dbReference type="RefSeq" id="WP_145198833.1">
    <property type="nucleotide sequence ID" value="NZ_CP036267.1"/>
</dbReference>
<evidence type="ECO:0000313" key="8">
    <source>
        <dbReference type="EMBL" id="QDT33079.1"/>
    </source>
</evidence>
<keyword evidence="4 8" id="KW-0223">Dioxygenase</keyword>
<evidence type="ECO:0000259" key="7">
    <source>
        <dbReference type="Pfam" id="PF06155"/>
    </source>
</evidence>
<dbReference type="KEGG" id="tpol:Mal48_23310"/>
<sequence>MAFAPEKIRALREEGVFEIVWNEKRTSRYPFKFLRCECPCAACVNEFTGERMLDPATVPEDIDPTEVGFSGNYALKIKWSDGHHTGLYSWDHLERLANHLEKVNTGPVE</sequence>
<dbReference type="GO" id="GO:0008336">
    <property type="term" value="F:gamma-butyrobetaine dioxygenase activity"/>
    <property type="evidence" value="ECO:0007669"/>
    <property type="project" value="UniProtKB-EC"/>
</dbReference>
<keyword evidence="5 8" id="KW-0560">Oxidoreductase</keyword>
<comment type="similarity">
    <text evidence="2">Belongs to the gamma-BBH/TMLD family.</text>
</comment>
<keyword evidence="9" id="KW-1185">Reference proteome</keyword>
<dbReference type="GO" id="GO:0046872">
    <property type="term" value="F:metal ion binding"/>
    <property type="evidence" value="ECO:0007669"/>
    <property type="project" value="UniProtKB-KW"/>
</dbReference>
<keyword evidence="3" id="KW-0479">Metal-binding</keyword>
<name>A0A517QN75_9PLAN</name>
<dbReference type="InterPro" id="IPR010376">
    <property type="entry name" value="GBBH-like_N"/>
</dbReference>
<reference evidence="8 9" key="1">
    <citation type="submission" date="2019-02" db="EMBL/GenBank/DDBJ databases">
        <title>Deep-cultivation of Planctomycetes and their phenomic and genomic characterization uncovers novel biology.</title>
        <authorList>
            <person name="Wiegand S."/>
            <person name="Jogler M."/>
            <person name="Boedeker C."/>
            <person name="Pinto D."/>
            <person name="Vollmers J."/>
            <person name="Rivas-Marin E."/>
            <person name="Kohn T."/>
            <person name="Peeters S.H."/>
            <person name="Heuer A."/>
            <person name="Rast P."/>
            <person name="Oberbeckmann S."/>
            <person name="Bunk B."/>
            <person name="Jeske O."/>
            <person name="Meyerdierks A."/>
            <person name="Storesund J.E."/>
            <person name="Kallscheuer N."/>
            <person name="Luecker S."/>
            <person name="Lage O.M."/>
            <person name="Pohl T."/>
            <person name="Merkel B.J."/>
            <person name="Hornburger P."/>
            <person name="Mueller R.-W."/>
            <person name="Bruemmer F."/>
            <person name="Labrenz M."/>
            <person name="Spormann A.M."/>
            <person name="Op den Camp H."/>
            <person name="Overmann J."/>
            <person name="Amann R."/>
            <person name="Jetten M.S.M."/>
            <person name="Mascher T."/>
            <person name="Medema M.H."/>
            <person name="Devos D.P."/>
            <person name="Kaster A.-K."/>
            <person name="Ovreas L."/>
            <person name="Rohde M."/>
            <person name="Galperin M.Y."/>
            <person name="Jogler C."/>
        </authorList>
    </citation>
    <scope>NUCLEOTIDE SEQUENCE [LARGE SCALE GENOMIC DNA]</scope>
    <source>
        <strain evidence="8 9">Mal48</strain>
    </source>
</reference>
<dbReference type="Gene3D" id="3.30.2020.30">
    <property type="match status" value="1"/>
</dbReference>
<feature type="domain" description="Gamma-butyrobetaine hydroxylase-like N-terminal" evidence="7">
    <location>
        <begin position="9"/>
        <end position="93"/>
    </location>
</feature>
<dbReference type="Proteomes" id="UP000315724">
    <property type="component" value="Chromosome"/>
</dbReference>
<dbReference type="EMBL" id="CP036267">
    <property type="protein sequence ID" value="QDT33079.1"/>
    <property type="molecule type" value="Genomic_DNA"/>
</dbReference>
<evidence type="ECO:0000256" key="1">
    <source>
        <dbReference type="ARBA" id="ARBA00001954"/>
    </source>
</evidence>
<dbReference type="OrthoDB" id="9794178at2"/>
<accession>A0A517QN75</accession>
<comment type="cofactor">
    <cofactor evidence="1">
        <name>Fe(2+)</name>
        <dbReference type="ChEBI" id="CHEBI:29033"/>
    </cofactor>
</comment>
<evidence type="ECO:0000256" key="6">
    <source>
        <dbReference type="ARBA" id="ARBA00023004"/>
    </source>
</evidence>
<dbReference type="Pfam" id="PF06155">
    <property type="entry name" value="GBBH-like_N"/>
    <property type="match status" value="1"/>
</dbReference>
<evidence type="ECO:0000256" key="3">
    <source>
        <dbReference type="ARBA" id="ARBA00022723"/>
    </source>
</evidence>
<dbReference type="EC" id="1.14.11.1" evidence="8"/>
<proteinExistence type="inferred from homology"/>
<evidence type="ECO:0000256" key="4">
    <source>
        <dbReference type="ARBA" id="ARBA00022964"/>
    </source>
</evidence>